<evidence type="ECO:0000313" key="3">
    <source>
        <dbReference type="Proteomes" id="UP000217790"/>
    </source>
</evidence>
<keyword evidence="3" id="KW-1185">Reference proteome</keyword>
<gene>
    <name evidence="2" type="ORF">ARMGADRAFT_89046</name>
</gene>
<reference evidence="3" key="1">
    <citation type="journal article" date="2017" name="Nat. Ecol. Evol.">
        <title>Genome expansion and lineage-specific genetic innovations in the forest pathogenic fungi Armillaria.</title>
        <authorList>
            <person name="Sipos G."/>
            <person name="Prasanna A.N."/>
            <person name="Walter M.C."/>
            <person name="O'Connor E."/>
            <person name="Balint B."/>
            <person name="Krizsan K."/>
            <person name="Kiss B."/>
            <person name="Hess J."/>
            <person name="Varga T."/>
            <person name="Slot J."/>
            <person name="Riley R."/>
            <person name="Boka B."/>
            <person name="Rigling D."/>
            <person name="Barry K."/>
            <person name="Lee J."/>
            <person name="Mihaltcheva S."/>
            <person name="LaButti K."/>
            <person name="Lipzen A."/>
            <person name="Waldron R."/>
            <person name="Moloney N.M."/>
            <person name="Sperisen C."/>
            <person name="Kredics L."/>
            <person name="Vagvoelgyi C."/>
            <person name="Patrignani A."/>
            <person name="Fitzpatrick D."/>
            <person name="Nagy I."/>
            <person name="Doyle S."/>
            <person name="Anderson J.B."/>
            <person name="Grigoriev I.V."/>
            <person name="Gueldener U."/>
            <person name="Muensterkoetter M."/>
            <person name="Nagy L.G."/>
        </authorList>
    </citation>
    <scope>NUCLEOTIDE SEQUENCE [LARGE SCALE GENOMIC DNA]</scope>
    <source>
        <strain evidence="3">Ar21-2</strain>
    </source>
</reference>
<dbReference type="EMBL" id="KZ293654">
    <property type="protein sequence ID" value="PBK94228.1"/>
    <property type="molecule type" value="Genomic_DNA"/>
</dbReference>
<proteinExistence type="predicted"/>
<name>A0A2H3DTT7_ARMGA</name>
<dbReference type="InParanoid" id="A0A2H3DTT7"/>
<dbReference type="Proteomes" id="UP000217790">
    <property type="component" value="Unassembled WGS sequence"/>
</dbReference>
<sequence length="153" mass="17111">MVARISCSWYSLSFTPGHLPSNCRLQVVTVLSTYNTTMRSSIQLTGLSRRLIFRCPPKFKAMDFPQKLRVKALMWQPHRSIAPVTIPCRSTESVCCLDGGEWLQLPIPMTPCPAVMVAIELVSPPEDLNTDEGGRVKWKPAESVLPKAKKSRV</sequence>
<organism evidence="2 3">
    <name type="scientific">Armillaria gallica</name>
    <name type="common">Bulbous honey fungus</name>
    <name type="synonym">Armillaria bulbosa</name>
    <dbReference type="NCBI Taxonomy" id="47427"/>
    <lineage>
        <taxon>Eukaryota</taxon>
        <taxon>Fungi</taxon>
        <taxon>Dikarya</taxon>
        <taxon>Basidiomycota</taxon>
        <taxon>Agaricomycotina</taxon>
        <taxon>Agaricomycetes</taxon>
        <taxon>Agaricomycetidae</taxon>
        <taxon>Agaricales</taxon>
        <taxon>Marasmiineae</taxon>
        <taxon>Physalacriaceae</taxon>
        <taxon>Armillaria</taxon>
    </lineage>
</organism>
<evidence type="ECO:0000313" key="2">
    <source>
        <dbReference type="EMBL" id="PBK94228.1"/>
    </source>
</evidence>
<evidence type="ECO:0000256" key="1">
    <source>
        <dbReference type="SAM" id="MobiDB-lite"/>
    </source>
</evidence>
<feature type="region of interest" description="Disordered" evidence="1">
    <location>
        <begin position="128"/>
        <end position="153"/>
    </location>
</feature>
<dbReference type="AlphaFoldDB" id="A0A2H3DTT7"/>
<accession>A0A2H3DTT7</accession>
<protein>
    <submittedName>
        <fullName evidence="2">Uncharacterized protein</fullName>
    </submittedName>
</protein>